<gene>
    <name evidence="3" type="ORF">VW23_002445</name>
</gene>
<evidence type="ECO:0000259" key="2">
    <source>
        <dbReference type="Pfam" id="PF19112"/>
    </source>
</evidence>
<evidence type="ECO:0000256" key="1">
    <source>
        <dbReference type="ARBA" id="ARBA00023002"/>
    </source>
</evidence>
<dbReference type="OrthoDB" id="9800776at2"/>
<dbReference type="Pfam" id="PF19112">
    <property type="entry name" value="VanA_C"/>
    <property type="match status" value="1"/>
</dbReference>
<reference evidence="3 4" key="1">
    <citation type="journal article" date="2015" name="Genome Announc.">
        <title>Genome Assemblies of Three Soil-Associated Devosia species: D. insulae, D. limi, and D. soli.</title>
        <authorList>
            <person name="Hassan Y.I."/>
            <person name="Lepp D."/>
            <person name="Zhou T."/>
        </authorList>
    </citation>
    <scope>NUCLEOTIDE SEQUENCE [LARGE SCALE GENOMIC DNA]</scope>
    <source>
        <strain evidence="3 4">DS-56</strain>
    </source>
</reference>
<evidence type="ECO:0000313" key="4">
    <source>
        <dbReference type="Proteomes" id="UP000095463"/>
    </source>
</evidence>
<accession>A0A1E5XKD9</accession>
<dbReference type="RefSeq" id="WP_069911625.1">
    <property type="nucleotide sequence ID" value="NZ_LAJE02000335.1"/>
</dbReference>
<name>A0A1E5XKD9_9HYPH</name>
<sequence length="287" mass="32715">MSLTDDRAALDQWYTLGALQDFPDGAEVHSRLLGEDLTVRRLADGVEVRAAGRALPVRTEYGHLWTSFGTPERNLFELPESREPDRRWIHCGPVRVRASGLRLVENFLDLAHFPYVHTDILGSEAHPEVAKYEVEQRRDVDELWATKCEFYQPKAAAASDEGQISKYMYRVVSPFNVMLYKTPPTAPDRWDVIALFVQPVDEAVSVANAFMLVIDDTSTDAELSAFQQMIFVQDKIVLENQRPSLLPLQPGRETPTRADLSSVLYRRWLKEKQLRFGTEPRTDLPNA</sequence>
<dbReference type="EMBL" id="LAJE02000335">
    <property type="protein sequence ID" value="OEO29073.1"/>
    <property type="molecule type" value="Genomic_DNA"/>
</dbReference>
<feature type="domain" description="Vanillate O-demethylase oxygenase-like C-terminal catalytic" evidence="2">
    <location>
        <begin position="97"/>
        <end position="271"/>
    </location>
</feature>
<organism evidence="3 4">
    <name type="scientific">Devosia insulae DS-56</name>
    <dbReference type="NCBI Taxonomy" id="1116389"/>
    <lineage>
        <taxon>Bacteria</taxon>
        <taxon>Pseudomonadati</taxon>
        <taxon>Pseudomonadota</taxon>
        <taxon>Alphaproteobacteria</taxon>
        <taxon>Hyphomicrobiales</taxon>
        <taxon>Devosiaceae</taxon>
        <taxon>Devosia</taxon>
    </lineage>
</organism>
<dbReference type="Proteomes" id="UP000095463">
    <property type="component" value="Unassembled WGS sequence"/>
</dbReference>
<dbReference type="PANTHER" id="PTHR21266:SF60">
    <property type="entry name" value="3-KETOSTEROID-9-ALPHA-MONOOXYGENASE, OXYGENASE COMPONENT"/>
    <property type="match status" value="1"/>
</dbReference>
<comment type="caution">
    <text evidence="3">The sequence shown here is derived from an EMBL/GenBank/DDBJ whole genome shotgun (WGS) entry which is preliminary data.</text>
</comment>
<dbReference type="AlphaFoldDB" id="A0A1E5XKD9"/>
<dbReference type="Gene3D" id="3.90.380.10">
    <property type="entry name" value="Naphthalene 1,2-dioxygenase Alpha Subunit, Chain A, domain 1"/>
    <property type="match status" value="1"/>
</dbReference>
<proteinExistence type="predicted"/>
<keyword evidence="1" id="KW-0560">Oxidoreductase</keyword>
<evidence type="ECO:0000313" key="3">
    <source>
        <dbReference type="EMBL" id="OEO29073.1"/>
    </source>
</evidence>
<dbReference type="InterPro" id="IPR044043">
    <property type="entry name" value="VanA_C_cat"/>
</dbReference>
<dbReference type="InterPro" id="IPR050584">
    <property type="entry name" value="Cholesterol_7-desaturase"/>
</dbReference>
<dbReference type="SUPFAM" id="SSF55961">
    <property type="entry name" value="Bet v1-like"/>
    <property type="match status" value="1"/>
</dbReference>
<dbReference type="PANTHER" id="PTHR21266">
    <property type="entry name" value="IRON-SULFUR DOMAIN CONTAINING PROTEIN"/>
    <property type="match status" value="1"/>
</dbReference>
<protein>
    <submittedName>
        <fullName evidence="3">(2Fe-2S)-binding protein</fullName>
    </submittedName>
</protein>
<keyword evidence="4" id="KW-1185">Reference proteome</keyword>
<dbReference type="GO" id="GO:0016491">
    <property type="term" value="F:oxidoreductase activity"/>
    <property type="evidence" value="ECO:0007669"/>
    <property type="project" value="UniProtKB-KW"/>
</dbReference>